<accession>A0A369JQJ9</accession>
<dbReference type="AlphaFoldDB" id="A0A369JQJ9"/>
<evidence type="ECO:0000313" key="2">
    <source>
        <dbReference type="Proteomes" id="UP000076154"/>
    </source>
</evidence>
<dbReference type="Proteomes" id="UP000076154">
    <property type="component" value="Unassembled WGS sequence"/>
</dbReference>
<sequence>MAGDVICDCARCYLKPLLLRYLNPKTAQKHQQRYGPGLYTVDETPQAAVPEHPPAQQLYDDLPFEPDMALHNEQLENCTMTREDALLMEGFF</sequence>
<gene>
    <name evidence="1" type="ORF">Hypma_008543</name>
</gene>
<dbReference type="EMBL" id="LUEZ02000045">
    <property type="protein sequence ID" value="RDB24098.1"/>
    <property type="molecule type" value="Genomic_DNA"/>
</dbReference>
<comment type="caution">
    <text evidence="1">The sequence shown here is derived from an EMBL/GenBank/DDBJ whole genome shotgun (WGS) entry which is preliminary data.</text>
</comment>
<name>A0A369JQJ9_HYPMA</name>
<proteinExistence type="predicted"/>
<dbReference type="InParanoid" id="A0A369JQJ9"/>
<evidence type="ECO:0000313" key="1">
    <source>
        <dbReference type="EMBL" id="RDB24098.1"/>
    </source>
</evidence>
<keyword evidence="2" id="KW-1185">Reference proteome</keyword>
<reference evidence="1" key="1">
    <citation type="submission" date="2018-04" db="EMBL/GenBank/DDBJ databases">
        <title>Whole genome sequencing of Hypsizygus marmoreus.</title>
        <authorList>
            <person name="Choi I.-G."/>
            <person name="Min B."/>
            <person name="Kim J.-G."/>
            <person name="Kim S."/>
            <person name="Oh Y.-L."/>
            <person name="Kong W.-S."/>
            <person name="Park H."/>
            <person name="Jeong J."/>
            <person name="Song E.-S."/>
        </authorList>
    </citation>
    <scope>NUCLEOTIDE SEQUENCE [LARGE SCALE GENOMIC DNA]</scope>
    <source>
        <strain evidence="1">51987-8</strain>
    </source>
</reference>
<protein>
    <submittedName>
        <fullName evidence="1">Uncharacterized protein</fullName>
    </submittedName>
</protein>
<organism evidence="1 2">
    <name type="scientific">Hypsizygus marmoreus</name>
    <name type="common">White beech mushroom</name>
    <name type="synonym">Agaricus marmoreus</name>
    <dbReference type="NCBI Taxonomy" id="39966"/>
    <lineage>
        <taxon>Eukaryota</taxon>
        <taxon>Fungi</taxon>
        <taxon>Dikarya</taxon>
        <taxon>Basidiomycota</taxon>
        <taxon>Agaricomycotina</taxon>
        <taxon>Agaricomycetes</taxon>
        <taxon>Agaricomycetidae</taxon>
        <taxon>Agaricales</taxon>
        <taxon>Tricholomatineae</taxon>
        <taxon>Lyophyllaceae</taxon>
        <taxon>Hypsizygus</taxon>
    </lineage>
</organism>